<accession>A0A9L0I949</accession>
<dbReference type="InterPro" id="IPR029063">
    <property type="entry name" value="SAM-dependent_MTases_sf"/>
</dbReference>
<dbReference type="GeneTree" id="ENSGT00390000016366"/>
<dbReference type="InterPro" id="IPR019369">
    <property type="entry name" value="Efm5/EEF1AKMT1"/>
</dbReference>
<reference evidence="8" key="3">
    <citation type="submission" date="2025-09" db="UniProtKB">
        <authorList>
            <consortium name="Ensembl"/>
        </authorList>
    </citation>
    <scope>IDENTIFICATION</scope>
</reference>
<evidence type="ECO:0000256" key="5">
    <source>
        <dbReference type="ARBA" id="ARBA00049497"/>
    </source>
</evidence>
<sequence length="310" mass="34621">EDSTDRRRKDRQLARRREGVRAIADESGPGGAAGPAAQRPHPARAPRPEPSEAAAPRPSARVLRALPDRSPVRRRPRGPAPASCTLPDRSPVRQRPRGPAPASCTLPDRSPVRRRPRGPAPASCTLPDRSPVSRRGQVQGQFSKQLSQFWYSQETALQLAKEAITAAGEGGRIACVSAPSVYQKLRELHREDFSVYIFEYDKRFAIYGEEFIFYDYNNPLDLPEKIAAHSFDIVIADPPYLSEECLRKTSETIKYLTQGKILLCTGAVMQEEAAKLLGVKMCKFIPEHTRTLANEFRCYVNYDSGLDHEI</sequence>
<keyword evidence="4 6" id="KW-0808">Transferase</keyword>
<evidence type="ECO:0000256" key="1">
    <source>
        <dbReference type="ARBA" id="ARBA00004496"/>
    </source>
</evidence>
<dbReference type="InterPro" id="IPR002052">
    <property type="entry name" value="DNA_methylase_N6_adenine_CS"/>
</dbReference>
<feature type="compositionally biased region" description="Low complexity" evidence="7">
    <location>
        <begin position="51"/>
        <end position="61"/>
    </location>
</feature>
<dbReference type="HAMAP" id="MF_03187">
    <property type="entry name" value="Methyltr_EFM5"/>
    <property type="match status" value="1"/>
</dbReference>
<dbReference type="PANTHER" id="PTHR13200:SF0">
    <property type="entry name" value="EEF1A LYSINE METHYLTRANSFERASE 1"/>
    <property type="match status" value="1"/>
</dbReference>
<evidence type="ECO:0000256" key="7">
    <source>
        <dbReference type="SAM" id="MobiDB-lite"/>
    </source>
</evidence>
<gene>
    <name evidence="6 8" type="primary">EEF1AKMT1</name>
    <name evidence="6" type="synonym">N6AMT2</name>
</gene>
<keyword evidence="2 6" id="KW-0963">Cytoplasm</keyword>
<evidence type="ECO:0000313" key="9">
    <source>
        <dbReference type="Proteomes" id="UP000694387"/>
    </source>
</evidence>
<proteinExistence type="inferred from homology"/>
<dbReference type="GO" id="GO:0016279">
    <property type="term" value="F:protein-lysine N-methyltransferase activity"/>
    <property type="evidence" value="ECO:0007669"/>
    <property type="project" value="UniProtKB-UniRule"/>
</dbReference>
<keyword evidence="3 6" id="KW-0489">Methyltransferase</keyword>
<protein>
    <recommendedName>
        <fullName evidence="6">EEF1A lysine methyltransferase 1</fullName>
        <ecNumber evidence="6">2.1.1.-</ecNumber>
    </recommendedName>
    <alternativeName>
        <fullName evidence="6">N(6)-adenine-specific DNA methyltransferase 2</fullName>
    </alternativeName>
    <alternativeName>
        <fullName evidence="6">Protein-lysine N-methyltransferase N6AMT2</fullName>
    </alternativeName>
</protein>
<comment type="catalytic activity">
    <reaction evidence="5">
        <text>L-lysyl-[protein] + 3 S-adenosyl-L-methionine = N(6),N(6),N(6)-trimethyl-L-lysyl-[protein] + 3 S-adenosyl-L-homocysteine + 3 H(+)</text>
        <dbReference type="Rhea" id="RHEA:54192"/>
        <dbReference type="Rhea" id="RHEA-COMP:9752"/>
        <dbReference type="Rhea" id="RHEA-COMP:13826"/>
        <dbReference type="ChEBI" id="CHEBI:15378"/>
        <dbReference type="ChEBI" id="CHEBI:29969"/>
        <dbReference type="ChEBI" id="CHEBI:57856"/>
        <dbReference type="ChEBI" id="CHEBI:59789"/>
        <dbReference type="ChEBI" id="CHEBI:61961"/>
    </reaction>
    <physiologicalReaction direction="left-to-right" evidence="5">
        <dbReference type="Rhea" id="RHEA:54193"/>
    </physiologicalReaction>
</comment>
<name>A0A9L0I949_EQUAS</name>
<evidence type="ECO:0000256" key="4">
    <source>
        <dbReference type="ARBA" id="ARBA00022679"/>
    </source>
</evidence>
<dbReference type="EC" id="2.1.1.-" evidence="6"/>
<dbReference type="InterPro" id="IPR041370">
    <property type="entry name" value="Mlase_EEF1AKMT1/ZCCHC4"/>
</dbReference>
<dbReference type="PROSITE" id="PS00092">
    <property type="entry name" value="N6_MTASE"/>
    <property type="match status" value="1"/>
</dbReference>
<dbReference type="Ensembl" id="ENSEAST00005074429.1">
    <property type="protein sequence ID" value="ENSEASP00005037189.1"/>
    <property type="gene ID" value="ENSEASG00005037798.1"/>
</dbReference>
<evidence type="ECO:0000256" key="3">
    <source>
        <dbReference type="ARBA" id="ARBA00022603"/>
    </source>
</evidence>
<dbReference type="GO" id="GO:0005737">
    <property type="term" value="C:cytoplasm"/>
    <property type="evidence" value="ECO:0007669"/>
    <property type="project" value="UniProtKB-SubCell"/>
</dbReference>
<keyword evidence="9" id="KW-1185">Reference proteome</keyword>
<evidence type="ECO:0000313" key="8">
    <source>
        <dbReference type="Ensembl" id="ENSEASP00005037189.1"/>
    </source>
</evidence>
<dbReference type="GO" id="GO:0032259">
    <property type="term" value="P:methylation"/>
    <property type="evidence" value="ECO:0007669"/>
    <property type="project" value="UniProtKB-KW"/>
</dbReference>
<comment type="function">
    <text evidence="6">Protein-lysine methyltransferase that selectively catalyzes the trimethylation of EEF1A at 'Lys-79'.</text>
</comment>
<dbReference type="PANTHER" id="PTHR13200">
    <property type="entry name" value="EEF1A LYSINE METHYLTRANSFERASE 1"/>
    <property type="match status" value="1"/>
</dbReference>
<reference evidence="8" key="2">
    <citation type="submission" date="2025-08" db="UniProtKB">
        <authorList>
            <consortium name="Ensembl"/>
        </authorList>
    </citation>
    <scope>IDENTIFICATION</scope>
</reference>
<comment type="subcellular location">
    <subcellularLocation>
        <location evidence="1 6">Cytoplasm</location>
    </subcellularLocation>
</comment>
<evidence type="ECO:0000256" key="6">
    <source>
        <dbReference type="HAMAP-Rule" id="MF_03187"/>
    </source>
</evidence>
<reference evidence="8 9" key="1">
    <citation type="journal article" date="2020" name="Nat. Commun.">
        <title>Donkey genomes provide new insights into domestication and selection for coat color.</title>
        <authorList>
            <person name="Wang"/>
            <person name="C."/>
            <person name="Li"/>
            <person name="H."/>
            <person name="Guo"/>
            <person name="Y."/>
            <person name="Huang"/>
            <person name="J."/>
            <person name="Sun"/>
            <person name="Y."/>
            <person name="Min"/>
            <person name="J."/>
            <person name="Wang"/>
            <person name="J."/>
            <person name="Fang"/>
            <person name="X."/>
            <person name="Zhao"/>
            <person name="Z."/>
            <person name="Wang"/>
            <person name="S."/>
            <person name="Zhang"/>
            <person name="Y."/>
            <person name="Liu"/>
            <person name="Q."/>
            <person name="Jiang"/>
            <person name="Q."/>
            <person name="Wang"/>
            <person name="X."/>
            <person name="Guo"/>
            <person name="Y."/>
            <person name="Yang"/>
            <person name="C."/>
            <person name="Wang"/>
            <person name="Y."/>
            <person name="Tian"/>
            <person name="F."/>
            <person name="Zhuang"/>
            <person name="G."/>
            <person name="Fan"/>
            <person name="Y."/>
            <person name="Gao"/>
            <person name="Q."/>
            <person name="Li"/>
            <person name="Y."/>
            <person name="Ju"/>
            <person name="Z."/>
            <person name="Li"/>
            <person name="J."/>
            <person name="Li"/>
            <person name="R."/>
            <person name="Hou"/>
            <person name="M."/>
            <person name="Yang"/>
            <person name="G."/>
            <person name="Liu"/>
            <person name="G."/>
            <person name="Liu"/>
            <person name="W."/>
            <person name="Guo"/>
            <person name="J."/>
            <person name="Pan"/>
            <person name="S."/>
            <person name="Fan"/>
            <person name="G."/>
            <person name="Zhang"/>
            <person name="W."/>
            <person name="Zhang"/>
            <person name="R."/>
            <person name="Yu"/>
            <person name="J."/>
            <person name="Zhang"/>
            <person name="X."/>
            <person name="Yin"/>
            <person name="Q."/>
            <person name="Ji"/>
            <person name="C."/>
            <person name="Jin"/>
            <person name="Y."/>
            <person name="Yue"/>
            <person name="G."/>
            <person name="Liu"/>
            <person name="M."/>
            <person name="Xu"/>
            <person name="J."/>
            <person name="Liu"/>
            <person name="S."/>
            <person name="Jordana"/>
            <person name="J."/>
            <person name="Noce"/>
            <person name="A."/>
            <person name="Amills"/>
            <person name="M."/>
            <person name="Wu"/>
            <person name="D.D."/>
            <person name="Li"/>
            <person name="S."/>
            <person name="Zhou"/>
            <person name="X. and Zhong"/>
            <person name="J."/>
        </authorList>
    </citation>
    <scope>NUCLEOTIDE SEQUENCE [LARGE SCALE GENOMIC DNA]</scope>
</reference>
<dbReference type="GO" id="GO:0003676">
    <property type="term" value="F:nucleic acid binding"/>
    <property type="evidence" value="ECO:0007669"/>
    <property type="project" value="InterPro"/>
</dbReference>
<dbReference type="Proteomes" id="UP000694387">
    <property type="component" value="Chromosome 9"/>
</dbReference>
<organism evidence="8 9">
    <name type="scientific">Equus asinus</name>
    <name type="common">Donkey</name>
    <name type="synonym">Equus africanus asinus</name>
    <dbReference type="NCBI Taxonomy" id="9793"/>
    <lineage>
        <taxon>Eukaryota</taxon>
        <taxon>Metazoa</taxon>
        <taxon>Chordata</taxon>
        <taxon>Craniata</taxon>
        <taxon>Vertebrata</taxon>
        <taxon>Euteleostomi</taxon>
        <taxon>Mammalia</taxon>
        <taxon>Eutheria</taxon>
        <taxon>Laurasiatheria</taxon>
        <taxon>Perissodactyla</taxon>
        <taxon>Equidae</taxon>
        <taxon>Equus</taxon>
    </lineage>
</organism>
<dbReference type="SUPFAM" id="SSF53335">
    <property type="entry name" value="S-adenosyl-L-methionine-dependent methyltransferases"/>
    <property type="match status" value="1"/>
</dbReference>
<dbReference type="Pfam" id="PF10237">
    <property type="entry name" value="N6-adenineMlase"/>
    <property type="match status" value="1"/>
</dbReference>
<comment type="caution">
    <text evidence="6">Was originally thought to be an N(6)-adenine-specific DNA methyltransferase based on primary sequence and predicted secondary structure.</text>
</comment>
<comment type="similarity">
    <text evidence="6">Belongs to the class I-like SAM-binding methyltransferase superfamily. EFM5 family.</text>
</comment>
<evidence type="ECO:0000256" key="2">
    <source>
        <dbReference type="ARBA" id="ARBA00022490"/>
    </source>
</evidence>
<dbReference type="AlphaFoldDB" id="A0A9L0I949"/>
<feature type="region of interest" description="Disordered" evidence="7">
    <location>
        <begin position="1"/>
        <end position="138"/>
    </location>
</feature>
<feature type="compositionally biased region" description="Basic and acidic residues" evidence="7">
    <location>
        <begin position="1"/>
        <end position="24"/>
    </location>
</feature>